<reference evidence="1" key="1">
    <citation type="journal article" date="2021" name="Sci. Rep.">
        <title>Diploid genomic architecture of Nitzschia inconspicua, an elite biomass production diatom.</title>
        <authorList>
            <person name="Oliver A."/>
            <person name="Podell S."/>
            <person name="Pinowska A."/>
            <person name="Traller J.C."/>
            <person name="Smith S.R."/>
            <person name="McClure R."/>
            <person name="Beliaev A."/>
            <person name="Bohutskyi P."/>
            <person name="Hill E.A."/>
            <person name="Rabines A."/>
            <person name="Zheng H."/>
            <person name="Allen L.Z."/>
            <person name="Kuo A."/>
            <person name="Grigoriev I.V."/>
            <person name="Allen A.E."/>
            <person name="Hazlebeck D."/>
            <person name="Allen E.E."/>
        </authorList>
    </citation>
    <scope>NUCLEOTIDE SEQUENCE</scope>
    <source>
        <strain evidence="1">Hildebrandi</strain>
    </source>
</reference>
<comment type="caution">
    <text evidence="1">The sequence shown here is derived from an EMBL/GenBank/DDBJ whole genome shotgun (WGS) entry which is preliminary data.</text>
</comment>
<name>A0A9K3L5R6_9STRA</name>
<accession>A0A9K3L5R6</accession>
<keyword evidence="2" id="KW-1185">Reference proteome</keyword>
<dbReference type="AlphaFoldDB" id="A0A9K3L5R6"/>
<reference evidence="1" key="2">
    <citation type="submission" date="2021-04" db="EMBL/GenBank/DDBJ databases">
        <authorList>
            <person name="Podell S."/>
        </authorList>
    </citation>
    <scope>NUCLEOTIDE SEQUENCE</scope>
    <source>
        <strain evidence="1">Hildebrandi</strain>
    </source>
</reference>
<protein>
    <submittedName>
        <fullName evidence="1">Uncharacterized protein</fullName>
    </submittedName>
</protein>
<sequence length="141" mass="15612">MSSYSPRVHVAWDGKLDFNIATVKPVYLATFAKKTGHGYRLCGKGYGEGLEPLLQVLNKLRAEVAQEDFVFGDYSNREGRRALRLLLSGLEPGESVAAGQELNYLEEYVTVLAELADGDAALTVCFVLFVNNLRQGRVVRE</sequence>
<dbReference type="Proteomes" id="UP000693970">
    <property type="component" value="Unassembled WGS sequence"/>
</dbReference>
<gene>
    <name evidence="1" type="ORF">IV203_004677</name>
</gene>
<dbReference type="EMBL" id="JAGRRH010000016">
    <property type="protein sequence ID" value="KAG7355321.1"/>
    <property type="molecule type" value="Genomic_DNA"/>
</dbReference>
<organism evidence="1 2">
    <name type="scientific">Nitzschia inconspicua</name>
    <dbReference type="NCBI Taxonomy" id="303405"/>
    <lineage>
        <taxon>Eukaryota</taxon>
        <taxon>Sar</taxon>
        <taxon>Stramenopiles</taxon>
        <taxon>Ochrophyta</taxon>
        <taxon>Bacillariophyta</taxon>
        <taxon>Bacillariophyceae</taxon>
        <taxon>Bacillariophycidae</taxon>
        <taxon>Bacillariales</taxon>
        <taxon>Bacillariaceae</taxon>
        <taxon>Nitzschia</taxon>
    </lineage>
</organism>
<evidence type="ECO:0000313" key="1">
    <source>
        <dbReference type="EMBL" id="KAG7355321.1"/>
    </source>
</evidence>
<evidence type="ECO:0000313" key="2">
    <source>
        <dbReference type="Proteomes" id="UP000693970"/>
    </source>
</evidence>
<proteinExistence type="predicted"/>